<proteinExistence type="predicted"/>
<dbReference type="Proteomes" id="UP000304148">
    <property type="component" value="Chromosome"/>
</dbReference>
<gene>
    <name evidence="1" type="ORF">PBLR_11376</name>
</gene>
<dbReference type="EMBL" id="LS992241">
    <property type="protein sequence ID" value="SYX82954.1"/>
    <property type="molecule type" value="Genomic_DNA"/>
</dbReference>
<dbReference type="Gene3D" id="3.30.460.10">
    <property type="entry name" value="Beta Polymerase, domain 2"/>
    <property type="match status" value="1"/>
</dbReference>
<name>A0A383R8V7_PAEAL</name>
<evidence type="ECO:0008006" key="3">
    <source>
        <dbReference type="Google" id="ProtNLM"/>
    </source>
</evidence>
<dbReference type="AlphaFoldDB" id="A0A383R8V7"/>
<protein>
    <recommendedName>
        <fullName evidence="3">GrpB family protein</fullName>
    </recommendedName>
</protein>
<reference evidence="2" key="1">
    <citation type="submission" date="2018-08" db="EMBL/GenBank/DDBJ databases">
        <authorList>
            <person name="Chevrot R."/>
        </authorList>
    </citation>
    <scope>NUCLEOTIDE SEQUENCE [LARGE SCALE GENOMIC DNA]</scope>
</reference>
<evidence type="ECO:0000313" key="2">
    <source>
        <dbReference type="Proteomes" id="UP000304148"/>
    </source>
</evidence>
<accession>A0A383R8V7</accession>
<sequence>MGSRPVIIEDYNDAWPVMFNELKDILRDKLGELALTIEHVGSTSVPGLSGRI</sequence>
<dbReference type="SUPFAM" id="SSF81301">
    <property type="entry name" value="Nucleotidyltransferase"/>
    <property type="match status" value="1"/>
</dbReference>
<dbReference type="Pfam" id="PF04229">
    <property type="entry name" value="GrpB"/>
    <property type="match status" value="1"/>
</dbReference>
<dbReference type="InterPro" id="IPR043519">
    <property type="entry name" value="NT_sf"/>
</dbReference>
<evidence type="ECO:0000313" key="1">
    <source>
        <dbReference type="EMBL" id="SYX82954.1"/>
    </source>
</evidence>
<dbReference type="InterPro" id="IPR007344">
    <property type="entry name" value="GrpB/CoaE"/>
</dbReference>
<dbReference type="RefSeq" id="WP_138185128.1">
    <property type="nucleotide sequence ID" value="NZ_LS992241.1"/>
</dbReference>
<organism evidence="1 2">
    <name type="scientific">Paenibacillus alvei</name>
    <name type="common">Bacillus alvei</name>
    <dbReference type="NCBI Taxonomy" id="44250"/>
    <lineage>
        <taxon>Bacteria</taxon>
        <taxon>Bacillati</taxon>
        <taxon>Bacillota</taxon>
        <taxon>Bacilli</taxon>
        <taxon>Bacillales</taxon>
        <taxon>Paenibacillaceae</taxon>
        <taxon>Paenibacillus</taxon>
    </lineage>
</organism>